<sequence length="298" mass="33075">MKSGLRTQILSQWLTIAAFIAAPLVRADIVTISFQDFKDGLKYSSASTIGPLRTEISNLEKLTTSVYPIELPSGANSPTGVRKTVSTKLWGLQYGIDLAREELADPDVEYGQADLGVLEDLLQDIQKKFITFSTTNIQVPDGFYTIPDPYKSKPTDIWTFINSLSNHLAANGGLDNPEASAGRLVSFLFSAPLPDSGTITLDFDAFDLRVRTLRKLMETLENVIKKAPDLSAPSDDIQLYIKTLKDYDLSNASELEAFVVAGYEDVITMLKTYLKAVSDIFWTADELYWELKGLWLPV</sequence>
<comment type="caution">
    <text evidence="1">The sequence shown here is derived from an EMBL/GenBank/DDBJ whole genome shotgun (WGS) entry which is preliminary data.</text>
</comment>
<dbReference type="Proteomes" id="UP000480548">
    <property type="component" value="Unassembled WGS sequence"/>
</dbReference>
<evidence type="ECO:0000313" key="1">
    <source>
        <dbReference type="EMBL" id="KAF3112819.1"/>
    </source>
</evidence>
<dbReference type="EMBL" id="WIQW01000002">
    <property type="protein sequence ID" value="KAF3112819.1"/>
    <property type="molecule type" value="Genomic_DNA"/>
</dbReference>
<dbReference type="EMBL" id="WIQZ01000010">
    <property type="protein sequence ID" value="KAF3142745.1"/>
    <property type="molecule type" value="Genomic_DNA"/>
</dbReference>
<evidence type="ECO:0000313" key="4">
    <source>
        <dbReference type="Proteomes" id="UP000480548"/>
    </source>
</evidence>
<evidence type="ECO:0000313" key="2">
    <source>
        <dbReference type="EMBL" id="KAF3142745.1"/>
    </source>
</evidence>
<accession>A0A7C8JLK5</accession>
<reference evidence="3 4" key="1">
    <citation type="submission" date="2019-06" db="EMBL/GenBank/DDBJ databases">
        <authorList>
            <person name="Palmer J.M."/>
        </authorList>
    </citation>
    <scope>NUCLEOTIDE SEQUENCE [LARGE SCALE GENOMIC DNA]</scope>
    <source>
        <strain evidence="1 3">TWF102</strain>
        <strain evidence="2 4">TWF703</strain>
    </source>
</reference>
<gene>
    <name evidence="1" type="ORF">TWF102_004214</name>
    <name evidence="2" type="ORF">TWF703_000248</name>
</gene>
<name>A0A7C8JLK5_ORBOL</name>
<evidence type="ECO:0000313" key="3">
    <source>
        <dbReference type="Proteomes" id="UP000475325"/>
    </source>
</evidence>
<dbReference type="AlphaFoldDB" id="A0A7C8JLK5"/>
<dbReference type="Proteomes" id="UP000475325">
    <property type="component" value="Unassembled WGS sequence"/>
</dbReference>
<protein>
    <submittedName>
        <fullName evidence="1">Uncharacterized protein</fullName>
    </submittedName>
</protein>
<organism evidence="1 3">
    <name type="scientific">Orbilia oligospora</name>
    <name type="common">Nematode-trapping fungus</name>
    <name type="synonym">Arthrobotrys oligospora</name>
    <dbReference type="NCBI Taxonomy" id="2813651"/>
    <lineage>
        <taxon>Eukaryota</taxon>
        <taxon>Fungi</taxon>
        <taxon>Dikarya</taxon>
        <taxon>Ascomycota</taxon>
        <taxon>Pezizomycotina</taxon>
        <taxon>Orbiliomycetes</taxon>
        <taxon>Orbiliales</taxon>
        <taxon>Orbiliaceae</taxon>
        <taxon>Orbilia</taxon>
    </lineage>
</organism>
<proteinExistence type="predicted"/>